<keyword evidence="5" id="KW-0732">Signal</keyword>
<dbReference type="PRINTS" id="PR01021">
    <property type="entry name" value="OMPADOMAIN"/>
</dbReference>
<proteinExistence type="predicted"/>
<keyword evidence="3" id="KW-0998">Cell outer membrane</keyword>
<evidence type="ECO:0000313" key="7">
    <source>
        <dbReference type="EMBL" id="GAK49156.1"/>
    </source>
</evidence>
<dbReference type="AlphaFoldDB" id="A0A0S6VT95"/>
<keyword evidence="8" id="KW-1185">Reference proteome</keyword>
<dbReference type="InterPro" id="IPR050330">
    <property type="entry name" value="Bact_OuterMem_StrucFunc"/>
</dbReference>
<evidence type="ECO:0000256" key="4">
    <source>
        <dbReference type="PROSITE-ProRule" id="PRU00473"/>
    </source>
</evidence>
<dbReference type="PANTHER" id="PTHR30329:SF21">
    <property type="entry name" value="LIPOPROTEIN YIAD-RELATED"/>
    <property type="match status" value="1"/>
</dbReference>
<evidence type="ECO:0000256" key="5">
    <source>
        <dbReference type="SAM" id="SignalP"/>
    </source>
</evidence>
<gene>
    <name evidence="7" type="ORF">U14_00374</name>
</gene>
<dbReference type="GO" id="GO:0009279">
    <property type="term" value="C:cell outer membrane"/>
    <property type="evidence" value="ECO:0007669"/>
    <property type="project" value="UniProtKB-SubCell"/>
</dbReference>
<dbReference type="InterPro" id="IPR036737">
    <property type="entry name" value="OmpA-like_sf"/>
</dbReference>
<dbReference type="EMBL" id="DF820455">
    <property type="protein sequence ID" value="GAK49156.1"/>
    <property type="molecule type" value="Genomic_DNA"/>
</dbReference>
<dbReference type="InterPro" id="IPR006665">
    <property type="entry name" value="OmpA-like"/>
</dbReference>
<feature type="signal peptide" evidence="5">
    <location>
        <begin position="1"/>
        <end position="22"/>
    </location>
</feature>
<dbReference type="CDD" id="cd07185">
    <property type="entry name" value="OmpA_C-like"/>
    <property type="match status" value="1"/>
</dbReference>
<sequence length="512" mass="56315">MRKMSGIVTLLLVLAMVSVAGAETVTYTENQYWLSDTPTKYGPKGLYTIFSPETYQKGKFGVGFYWDMTRFAIPGDPRYPQLTEFTLGGAYGITDRLEVSAALPYTMYKLNAVSTENRDPADLAVSDYDDSGLDDMSLAVRYMFPLGASSAITPFVQTFLPTGSDPDNGLGAENWRIIAGVSAGTQLQGLNKTRLYTQLAYQFATDPDESRRDFSENNSAYPRPRFQNFGKNPFFHEYGNTLLYGAGFAIPVSTDKVEIFGEFTGFHSFDDEDYVPMWEVRDDGTVHELDVVQDGGMMVGGARIGFGNGLVLTAGGGGQLYGEEPLFNNPHWTAFAGLSYMAPHTVTLIREVPPTGEVLPPSTIEQPVAPIKPGAGASFDCTQQLAMVNFEFDKSTLTPEGIATLQRLGKIMRLCDQLVLEVQGHTDWMGTENYNMGLGNRRARAAVYYLVYDEGIDPARIVKPEKLAKGIIAGETYGESVPIATNETDAGRAQNRRAQFVKLVEDNRILTQ</sequence>
<dbReference type="InterPro" id="IPR006664">
    <property type="entry name" value="OMP_bac"/>
</dbReference>
<dbReference type="Gene3D" id="3.30.1330.60">
    <property type="entry name" value="OmpA-like domain"/>
    <property type="match status" value="1"/>
</dbReference>
<protein>
    <submittedName>
        <fullName evidence="7">Outer membrane protein</fullName>
    </submittedName>
</protein>
<evidence type="ECO:0000313" key="8">
    <source>
        <dbReference type="Proteomes" id="UP000030700"/>
    </source>
</evidence>
<dbReference type="Pfam" id="PF00691">
    <property type="entry name" value="OmpA"/>
    <property type="match status" value="1"/>
</dbReference>
<evidence type="ECO:0000256" key="1">
    <source>
        <dbReference type="ARBA" id="ARBA00004442"/>
    </source>
</evidence>
<evidence type="ECO:0000256" key="3">
    <source>
        <dbReference type="ARBA" id="ARBA00023237"/>
    </source>
</evidence>
<dbReference type="PANTHER" id="PTHR30329">
    <property type="entry name" value="STATOR ELEMENT OF FLAGELLAR MOTOR COMPLEX"/>
    <property type="match status" value="1"/>
</dbReference>
<feature type="domain" description="OmpA-like" evidence="6">
    <location>
        <begin position="377"/>
        <end position="506"/>
    </location>
</feature>
<dbReference type="PROSITE" id="PS51123">
    <property type="entry name" value="OMPA_2"/>
    <property type="match status" value="1"/>
</dbReference>
<accession>A0A0S6VT95</accession>
<dbReference type="SUPFAM" id="SSF103088">
    <property type="entry name" value="OmpA-like"/>
    <property type="match status" value="1"/>
</dbReference>
<dbReference type="HOGENOM" id="CLU_531752_0_0_0"/>
<comment type="subcellular location">
    <subcellularLocation>
        <location evidence="1">Cell outer membrane</location>
    </subcellularLocation>
</comment>
<evidence type="ECO:0000259" key="6">
    <source>
        <dbReference type="PROSITE" id="PS51123"/>
    </source>
</evidence>
<name>A0A0S6VT95_9BACT</name>
<keyword evidence="2 4" id="KW-0472">Membrane</keyword>
<evidence type="ECO:0000256" key="2">
    <source>
        <dbReference type="ARBA" id="ARBA00023136"/>
    </source>
</evidence>
<reference evidence="7" key="1">
    <citation type="journal article" date="2015" name="PeerJ">
        <title>First genomic representation of candidate bacterial phylum KSB3 points to enhanced environmental sensing as a trigger of wastewater bulking.</title>
        <authorList>
            <person name="Sekiguchi Y."/>
            <person name="Ohashi A."/>
            <person name="Parks D.H."/>
            <person name="Yamauchi T."/>
            <person name="Tyson G.W."/>
            <person name="Hugenholtz P."/>
        </authorList>
    </citation>
    <scope>NUCLEOTIDE SEQUENCE [LARGE SCALE GENOMIC DNA]</scope>
</reference>
<dbReference type="Proteomes" id="UP000030700">
    <property type="component" value="Unassembled WGS sequence"/>
</dbReference>
<dbReference type="STRING" id="1499966.U14_00374"/>
<organism evidence="7">
    <name type="scientific">Candidatus Moduliflexus flocculans</name>
    <dbReference type="NCBI Taxonomy" id="1499966"/>
    <lineage>
        <taxon>Bacteria</taxon>
        <taxon>Candidatus Moduliflexota</taxon>
        <taxon>Candidatus Moduliflexia</taxon>
        <taxon>Candidatus Moduliflexales</taxon>
        <taxon>Candidatus Moduliflexaceae</taxon>
    </lineage>
</organism>
<feature type="chain" id="PRO_5006631450" evidence="5">
    <location>
        <begin position="23"/>
        <end position="512"/>
    </location>
</feature>